<keyword evidence="2" id="KW-1185">Reference proteome</keyword>
<evidence type="ECO:0000313" key="2">
    <source>
        <dbReference type="Proteomes" id="UP000032360"/>
    </source>
</evidence>
<protein>
    <submittedName>
        <fullName evidence="1">Uncharacterized protein</fullName>
    </submittedName>
</protein>
<reference evidence="1 2" key="1">
    <citation type="submission" date="2015-01" db="EMBL/GenBank/DDBJ databases">
        <title>Draft genome of the acidophilic iron oxidizer Acidithrix ferrooxidans strain Py-F3.</title>
        <authorList>
            <person name="Poehlein A."/>
            <person name="Eisen S."/>
            <person name="Schloemann M."/>
            <person name="Johnson B.D."/>
            <person name="Daniel R."/>
            <person name="Muehling M."/>
        </authorList>
    </citation>
    <scope>NUCLEOTIDE SEQUENCE [LARGE SCALE GENOMIC DNA]</scope>
    <source>
        <strain evidence="1 2">Py-F3</strain>
    </source>
</reference>
<comment type="caution">
    <text evidence="1">The sequence shown here is derived from an EMBL/GenBank/DDBJ whole genome shotgun (WGS) entry which is preliminary data.</text>
</comment>
<dbReference type="EMBL" id="JXYS01000014">
    <property type="protein sequence ID" value="KJF18517.1"/>
    <property type="molecule type" value="Genomic_DNA"/>
</dbReference>
<evidence type="ECO:0000313" key="1">
    <source>
        <dbReference type="EMBL" id="KJF18517.1"/>
    </source>
</evidence>
<organism evidence="1 2">
    <name type="scientific">Acidithrix ferrooxidans</name>
    <dbReference type="NCBI Taxonomy" id="1280514"/>
    <lineage>
        <taxon>Bacteria</taxon>
        <taxon>Bacillati</taxon>
        <taxon>Actinomycetota</taxon>
        <taxon>Acidimicrobiia</taxon>
        <taxon>Acidimicrobiales</taxon>
        <taxon>Acidimicrobiaceae</taxon>
        <taxon>Acidithrix</taxon>
    </lineage>
</organism>
<proteinExistence type="predicted"/>
<name>A0A0D8HL95_9ACTN</name>
<dbReference type="STRING" id="1280514.AXFE_05970"/>
<dbReference type="Proteomes" id="UP000032360">
    <property type="component" value="Unassembled WGS sequence"/>
</dbReference>
<gene>
    <name evidence="1" type="ORF">AXFE_05970</name>
</gene>
<dbReference type="AlphaFoldDB" id="A0A0D8HL95"/>
<dbReference type="RefSeq" id="WP_052604382.1">
    <property type="nucleotide sequence ID" value="NZ_JXYS01000014.1"/>
</dbReference>
<accession>A0A0D8HL95</accession>
<dbReference type="OrthoDB" id="4943423at2"/>
<sequence>MHSEDYAAPPWRLAADRPWYPHLALFVRDACLLEIPRWELYPPNLEGDLPDLRGLLDESMRSIANRQWVSWWGKIIDSSVRDVLVLQPQGSAAILRAMTQASDQFLARVTSSATDVSSEAAERMRLIIVEAQRWFYHRNGAVPDRPEGPMIVDWNLVSSVASDVLQGLGVQSKTVTVGVIQLDVLGSWSEVHDTGVLLGSKGFFRNEDRLRPMLTEAFHYATTAPSSPVPLLFEIPDEAAVRPKSQLGSPIVIASVDKATLILEEILRYDDGFEIHLQIGGDALPRGMSEILDDIRSKLAPNQAGRIDIFDGLQLEVLFLDGRATGTIEVPRFNDGRGDVISNRFFRPPNDPRNLWIWISPLPPLGQVQLNALWPRYGIINTSVSFNVL</sequence>